<organism evidence="3 4">
    <name type="scientific">Zobellella aerophila</name>
    <dbReference type="NCBI Taxonomy" id="870480"/>
    <lineage>
        <taxon>Bacteria</taxon>
        <taxon>Pseudomonadati</taxon>
        <taxon>Pseudomonadota</taxon>
        <taxon>Gammaproteobacteria</taxon>
        <taxon>Aeromonadales</taxon>
        <taxon>Aeromonadaceae</taxon>
        <taxon>Zobellella</taxon>
    </lineage>
</organism>
<dbReference type="RefSeq" id="WP_344956270.1">
    <property type="nucleotide sequence ID" value="NZ_BAABCX010000001.1"/>
</dbReference>
<protein>
    <recommendedName>
        <fullName evidence="2">Glycosyltransferase 2-like domain-containing protein</fullName>
    </recommendedName>
</protein>
<gene>
    <name evidence="3" type="ORF">GCM10022394_14300</name>
</gene>
<name>A0ABP6VIS3_9GAMM</name>
<dbReference type="Pfam" id="PF00535">
    <property type="entry name" value="Glycos_transf_2"/>
    <property type="match status" value="1"/>
</dbReference>
<keyword evidence="1" id="KW-0812">Transmembrane</keyword>
<comment type="caution">
    <text evidence="3">The sequence shown here is derived from an EMBL/GenBank/DDBJ whole genome shotgun (WGS) entry which is preliminary data.</text>
</comment>
<feature type="transmembrane region" description="Helical" evidence="1">
    <location>
        <begin position="266"/>
        <end position="283"/>
    </location>
</feature>
<evidence type="ECO:0000313" key="4">
    <source>
        <dbReference type="Proteomes" id="UP001500795"/>
    </source>
</evidence>
<dbReference type="Proteomes" id="UP001500795">
    <property type="component" value="Unassembled WGS sequence"/>
</dbReference>
<accession>A0ABP6VIS3</accession>
<dbReference type="InterPro" id="IPR001173">
    <property type="entry name" value="Glyco_trans_2-like"/>
</dbReference>
<evidence type="ECO:0000313" key="3">
    <source>
        <dbReference type="EMBL" id="GAA3535823.1"/>
    </source>
</evidence>
<sequence length="301" mass="35154">MISVLIPSYNVEKYIDEALVSILNQSYHELEVVIVDDCSTDRTYEICQKYARNDKRIKLFRNKENKGIARTLNFALSQASGEYVVRMDADDISVENRIERMHQFLLDNSHVDIVGSATITINEEGKELGIYTPLEYHADLIKTVNFSSPLLHIWMCKKSVYERVGTYRFPPVEDYDFMLRCINSGIIIHNLMEPLYKVRIRNGNTADSYGFRQLKAFESASKAYRENKLHELIIDLQPSPCSEWLYQISRNIYFSGVASIRSGGRVIGLLMLMLSALVSPYQLRYMYRRLRFQLYKWRKSH</sequence>
<keyword evidence="1" id="KW-0472">Membrane</keyword>
<dbReference type="CDD" id="cd00761">
    <property type="entry name" value="Glyco_tranf_GTA_type"/>
    <property type="match status" value="1"/>
</dbReference>
<evidence type="ECO:0000259" key="2">
    <source>
        <dbReference type="Pfam" id="PF00535"/>
    </source>
</evidence>
<dbReference type="PANTHER" id="PTHR22916:SF3">
    <property type="entry name" value="UDP-GLCNAC:BETAGAL BETA-1,3-N-ACETYLGLUCOSAMINYLTRANSFERASE-LIKE PROTEIN 1"/>
    <property type="match status" value="1"/>
</dbReference>
<dbReference type="InterPro" id="IPR029044">
    <property type="entry name" value="Nucleotide-diphossugar_trans"/>
</dbReference>
<feature type="domain" description="Glycosyltransferase 2-like" evidence="2">
    <location>
        <begin position="3"/>
        <end position="161"/>
    </location>
</feature>
<proteinExistence type="predicted"/>
<dbReference type="Gene3D" id="3.90.550.10">
    <property type="entry name" value="Spore Coat Polysaccharide Biosynthesis Protein SpsA, Chain A"/>
    <property type="match status" value="1"/>
</dbReference>
<keyword evidence="4" id="KW-1185">Reference proteome</keyword>
<evidence type="ECO:0000256" key="1">
    <source>
        <dbReference type="SAM" id="Phobius"/>
    </source>
</evidence>
<keyword evidence="1" id="KW-1133">Transmembrane helix</keyword>
<reference evidence="4" key="1">
    <citation type="journal article" date="2019" name="Int. J. Syst. Evol. Microbiol.">
        <title>The Global Catalogue of Microorganisms (GCM) 10K type strain sequencing project: providing services to taxonomists for standard genome sequencing and annotation.</title>
        <authorList>
            <consortium name="The Broad Institute Genomics Platform"/>
            <consortium name="The Broad Institute Genome Sequencing Center for Infectious Disease"/>
            <person name="Wu L."/>
            <person name="Ma J."/>
        </authorList>
    </citation>
    <scope>NUCLEOTIDE SEQUENCE [LARGE SCALE GENOMIC DNA]</scope>
    <source>
        <strain evidence="4">JCM 17110</strain>
    </source>
</reference>
<dbReference type="PANTHER" id="PTHR22916">
    <property type="entry name" value="GLYCOSYLTRANSFERASE"/>
    <property type="match status" value="1"/>
</dbReference>
<dbReference type="SUPFAM" id="SSF53448">
    <property type="entry name" value="Nucleotide-diphospho-sugar transferases"/>
    <property type="match status" value="1"/>
</dbReference>
<dbReference type="EMBL" id="BAABCX010000001">
    <property type="protein sequence ID" value="GAA3535823.1"/>
    <property type="molecule type" value="Genomic_DNA"/>
</dbReference>